<gene>
    <name evidence="10" type="ORF">D9613_007210</name>
</gene>
<keyword evidence="6 7" id="KW-0408">Iron</keyword>
<dbReference type="AlphaFoldDB" id="A0A8H4QHI0"/>
<feature type="binding site" description="axial binding residue" evidence="7">
    <location>
        <position position="447"/>
    </location>
    <ligand>
        <name>heme</name>
        <dbReference type="ChEBI" id="CHEBI:30413"/>
    </ligand>
    <ligandPart>
        <name>Fe</name>
        <dbReference type="ChEBI" id="CHEBI:18248"/>
    </ligandPart>
</feature>
<dbReference type="PRINTS" id="PR00385">
    <property type="entry name" value="P450"/>
</dbReference>
<dbReference type="GO" id="GO:0004497">
    <property type="term" value="F:monooxygenase activity"/>
    <property type="evidence" value="ECO:0007669"/>
    <property type="project" value="UniProtKB-KW"/>
</dbReference>
<keyword evidence="4 7" id="KW-0479">Metal-binding</keyword>
<comment type="pathway">
    <text evidence="2">Secondary metabolite biosynthesis.</text>
</comment>
<keyword evidence="8" id="KW-0503">Monooxygenase</keyword>
<protein>
    <recommendedName>
        <fullName evidence="12">Cytochrome P450</fullName>
    </recommendedName>
</protein>
<keyword evidence="9" id="KW-0732">Signal</keyword>
<evidence type="ECO:0000256" key="4">
    <source>
        <dbReference type="ARBA" id="ARBA00022723"/>
    </source>
</evidence>
<dbReference type="Proteomes" id="UP000521872">
    <property type="component" value="Unassembled WGS sequence"/>
</dbReference>
<comment type="similarity">
    <text evidence="3 8">Belongs to the cytochrome P450 family.</text>
</comment>
<evidence type="ECO:0000256" key="5">
    <source>
        <dbReference type="ARBA" id="ARBA00023002"/>
    </source>
</evidence>
<feature type="signal peptide" evidence="9">
    <location>
        <begin position="1"/>
        <end position="16"/>
    </location>
</feature>
<evidence type="ECO:0000256" key="8">
    <source>
        <dbReference type="RuleBase" id="RU000461"/>
    </source>
</evidence>
<dbReference type="InterPro" id="IPR036396">
    <property type="entry name" value="Cyt_P450_sf"/>
</dbReference>
<dbReference type="PANTHER" id="PTHR24305:SF157">
    <property type="entry name" value="N-ACETYLTRYPTOPHAN 6-HYDROXYLASE IVOC-RELATED"/>
    <property type="match status" value="1"/>
</dbReference>
<evidence type="ECO:0008006" key="12">
    <source>
        <dbReference type="Google" id="ProtNLM"/>
    </source>
</evidence>
<dbReference type="GO" id="GO:0020037">
    <property type="term" value="F:heme binding"/>
    <property type="evidence" value="ECO:0007669"/>
    <property type="project" value="InterPro"/>
</dbReference>
<comment type="cofactor">
    <cofactor evidence="1 7">
        <name>heme</name>
        <dbReference type="ChEBI" id="CHEBI:30413"/>
    </cofactor>
</comment>
<evidence type="ECO:0000256" key="6">
    <source>
        <dbReference type="ARBA" id="ARBA00023004"/>
    </source>
</evidence>
<dbReference type="GO" id="GO:0016705">
    <property type="term" value="F:oxidoreductase activity, acting on paired donors, with incorporation or reduction of molecular oxygen"/>
    <property type="evidence" value="ECO:0007669"/>
    <property type="project" value="InterPro"/>
</dbReference>
<feature type="chain" id="PRO_5034971135" description="Cytochrome P450" evidence="9">
    <location>
        <begin position="17"/>
        <end position="504"/>
    </location>
</feature>
<dbReference type="InterPro" id="IPR017972">
    <property type="entry name" value="Cyt_P450_CS"/>
</dbReference>
<sequence length="504" mass="56987">MLSLAILTAIAVLCLAAAVTQLWIQRIHHHALSKYPGPRLAAFTTWYRAYYDILMDGAWAQHLESLHEQYGPIVRVGPNELHFGDPRAYNDIYGMGTRHTKQREMYRCFSTDLSVFAMSDHHEAMQRRNLIGPFFSRRAILALERTVQGKIDLLVSRLLQYSNTNKPANLDLAFRSASLEVITAYCFAQSSSSQGKDPLDFDCDILRAIDQTLPMIWVFKHFPLIKTLLLGVPECFASVLKPSTKGILEQRKQMGAQIDEIMKDPSSLQNVDHETIYHHFLTPQPDSQRHPPVTRDWLLDEGLYLRFAGSDTVGNTCTVAAYHILENRDVHRKLSQALKEAWPDKDLPPSYEVLEKLPYLTAVIKESLRMAHGVVSPLPRIVGPSDSEIAGEIIPTGTVVSMGACMVHKNAEIFPDPMAFKPERWLAEGSTELEKYLVSFSKGPRGCLGINLAMCELYLLIGTIFRKLDLVPDKPTVDNISYREYFVPIHRGRHFHAFVSPTSE</sequence>
<evidence type="ECO:0000256" key="9">
    <source>
        <dbReference type="SAM" id="SignalP"/>
    </source>
</evidence>
<evidence type="ECO:0000256" key="2">
    <source>
        <dbReference type="ARBA" id="ARBA00005179"/>
    </source>
</evidence>
<dbReference type="Pfam" id="PF00067">
    <property type="entry name" value="p450"/>
    <property type="match status" value="1"/>
</dbReference>
<dbReference type="GO" id="GO:0005506">
    <property type="term" value="F:iron ion binding"/>
    <property type="evidence" value="ECO:0007669"/>
    <property type="project" value="InterPro"/>
</dbReference>
<organism evidence="10 11">
    <name type="scientific">Agrocybe pediades</name>
    <dbReference type="NCBI Taxonomy" id="84607"/>
    <lineage>
        <taxon>Eukaryota</taxon>
        <taxon>Fungi</taxon>
        <taxon>Dikarya</taxon>
        <taxon>Basidiomycota</taxon>
        <taxon>Agaricomycotina</taxon>
        <taxon>Agaricomycetes</taxon>
        <taxon>Agaricomycetidae</taxon>
        <taxon>Agaricales</taxon>
        <taxon>Agaricineae</taxon>
        <taxon>Strophariaceae</taxon>
        <taxon>Agrocybe</taxon>
    </lineage>
</organism>
<dbReference type="InterPro" id="IPR050121">
    <property type="entry name" value="Cytochrome_P450_monoxygenase"/>
</dbReference>
<proteinExistence type="inferred from homology"/>
<dbReference type="InterPro" id="IPR002401">
    <property type="entry name" value="Cyt_P450_E_grp-I"/>
</dbReference>
<reference evidence="10 11" key="1">
    <citation type="submission" date="2019-12" db="EMBL/GenBank/DDBJ databases">
        <authorList>
            <person name="Floudas D."/>
            <person name="Bentzer J."/>
            <person name="Ahren D."/>
            <person name="Johansson T."/>
            <person name="Persson P."/>
            <person name="Tunlid A."/>
        </authorList>
    </citation>
    <scope>NUCLEOTIDE SEQUENCE [LARGE SCALE GENOMIC DNA]</scope>
    <source>
        <strain evidence="10 11">CBS 102.39</strain>
    </source>
</reference>
<name>A0A8H4QHI0_9AGAR</name>
<keyword evidence="5 8" id="KW-0560">Oxidoreductase</keyword>
<dbReference type="EMBL" id="JAACJL010000058">
    <property type="protein sequence ID" value="KAF4610870.1"/>
    <property type="molecule type" value="Genomic_DNA"/>
</dbReference>
<evidence type="ECO:0000256" key="1">
    <source>
        <dbReference type="ARBA" id="ARBA00001971"/>
    </source>
</evidence>
<comment type="caution">
    <text evidence="10">The sequence shown here is derived from an EMBL/GenBank/DDBJ whole genome shotgun (WGS) entry which is preliminary data.</text>
</comment>
<keyword evidence="7 8" id="KW-0349">Heme</keyword>
<evidence type="ECO:0000256" key="7">
    <source>
        <dbReference type="PIRSR" id="PIRSR602401-1"/>
    </source>
</evidence>
<dbReference type="PRINTS" id="PR00463">
    <property type="entry name" value="EP450I"/>
</dbReference>
<accession>A0A8H4QHI0</accession>
<dbReference type="PANTHER" id="PTHR24305">
    <property type="entry name" value="CYTOCHROME P450"/>
    <property type="match status" value="1"/>
</dbReference>
<dbReference type="InterPro" id="IPR001128">
    <property type="entry name" value="Cyt_P450"/>
</dbReference>
<evidence type="ECO:0000313" key="11">
    <source>
        <dbReference type="Proteomes" id="UP000521872"/>
    </source>
</evidence>
<evidence type="ECO:0000256" key="3">
    <source>
        <dbReference type="ARBA" id="ARBA00010617"/>
    </source>
</evidence>
<dbReference type="CDD" id="cd11062">
    <property type="entry name" value="CYP58-like"/>
    <property type="match status" value="1"/>
</dbReference>
<evidence type="ECO:0000313" key="10">
    <source>
        <dbReference type="EMBL" id="KAF4610870.1"/>
    </source>
</evidence>
<keyword evidence="11" id="KW-1185">Reference proteome</keyword>
<dbReference type="SUPFAM" id="SSF48264">
    <property type="entry name" value="Cytochrome P450"/>
    <property type="match status" value="1"/>
</dbReference>
<dbReference type="PROSITE" id="PS00086">
    <property type="entry name" value="CYTOCHROME_P450"/>
    <property type="match status" value="1"/>
</dbReference>
<dbReference type="Gene3D" id="1.10.630.10">
    <property type="entry name" value="Cytochrome P450"/>
    <property type="match status" value="1"/>
</dbReference>